<dbReference type="InterPro" id="IPR021527">
    <property type="entry name" value="DUF2795"/>
</dbReference>
<evidence type="ECO:0000313" key="2">
    <source>
        <dbReference type="EMBL" id="MCO6415005.1"/>
    </source>
</evidence>
<organism evidence="2 3">
    <name type="scientific">Siccirubricoccus soli</name>
    <dbReference type="NCBI Taxonomy" id="2899147"/>
    <lineage>
        <taxon>Bacteria</taxon>
        <taxon>Pseudomonadati</taxon>
        <taxon>Pseudomonadota</taxon>
        <taxon>Alphaproteobacteria</taxon>
        <taxon>Acetobacterales</taxon>
        <taxon>Roseomonadaceae</taxon>
        <taxon>Siccirubricoccus</taxon>
    </lineage>
</organism>
<dbReference type="RefSeq" id="WP_252951611.1">
    <property type="nucleotide sequence ID" value="NZ_JAFIRR010000010.1"/>
</dbReference>
<dbReference type="EMBL" id="JAFIRR010000010">
    <property type="protein sequence ID" value="MCO6415005.1"/>
    <property type="molecule type" value="Genomic_DNA"/>
</dbReference>
<feature type="region of interest" description="Disordered" evidence="1">
    <location>
        <begin position="1"/>
        <end position="20"/>
    </location>
</feature>
<dbReference type="Pfam" id="PF11387">
    <property type="entry name" value="DUF2795"/>
    <property type="match status" value="1"/>
</dbReference>
<evidence type="ECO:0000313" key="3">
    <source>
        <dbReference type="Proteomes" id="UP001523392"/>
    </source>
</evidence>
<name>A0ABT1D1V7_9PROT</name>
<evidence type="ECO:0000256" key="1">
    <source>
        <dbReference type="SAM" id="MobiDB-lite"/>
    </source>
</evidence>
<reference evidence="2 3" key="1">
    <citation type="submission" date="2021-12" db="EMBL/GenBank/DDBJ databases">
        <title>Siccirubricoccus leaddurans sp. nov., a high concentration Zn2+ tolerance bacterium.</title>
        <authorList>
            <person name="Cao Y."/>
        </authorList>
    </citation>
    <scope>NUCLEOTIDE SEQUENCE [LARGE SCALE GENOMIC DNA]</scope>
    <source>
        <strain evidence="2 3">KC 17139</strain>
    </source>
</reference>
<protein>
    <submittedName>
        <fullName evidence="2">DUF2795 domain-containing protein</fullName>
    </submittedName>
</protein>
<proteinExistence type="predicted"/>
<gene>
    <name evidence="2" type="ORF">JYK14_02280</name>
</gene>
<sequence>MTRGLGGHSPANVTHSLKGIHFPASKKDLVQQAKKNGAEQAVMEVINAMPDQEFASIAEVTKAVGEVERGAER</sequence>
<comment type="caution">
    <text evidence="2">The sequence shown here is derived from an EMBL/GenBank/DDBJ whole genome shotgun (WGS) entry which is preliminary data.</text>
</comment>
<keyword evidence="3" id="KW-1185">Reference proteome</keyword>
<dbReference type="Proteomes" id="UP001523392">
    <property type="component" value="Unassembled WGS sequence"/>
</dbReference>
<accession>A0ABT1D1V7</accession>